<feature type="compositionally biased region" description="Low complexity" evidence="1">
    <location>
        <begin position="144"/>
        <end position="167"/>
    </location>
</feature>
<protein>
    <submittedName>
        <fullName evidence="5">Hemophore</fullName>
    </submittedName>
</protein>
<evidence type="ECO:0000259" key="3">
    <source>
        <dbReference type="Pfam" id="PF16525"/>
    </source>
</evidence>
<dbReference type="Gene3D" id="1.20.20.20">
    <property type="entry name" value="Haemophore, haem-binding domain"/>
    <property type="match status" value="1"/>
</dbReference>
<evidence type="ECO:0000313" key="7">
    <source>
        <dbReference type="Proteomes" id="UP000663583"/>
    </source>
</evidence>
<dbReference type="GO" id="GO:0020037">
    <property type="term" value="F:heme binding"/>
    <property type="evidence" value="ECO:0007669"/>
    <property type="project" value="InterPro"/>
</dbReference>
<dbReference type="EMBL" id="BLKU01000001">
    <property type="protein sequence ID" value="GFG62861.1"/>
    <property type="molecule type" value="Genomic_DNA"/>
</dbReference>
<feature type="domain" description="Haemophore haem-binding" evidence="3">
    <location>
        <begin position="42"/>
        <end position="119"/>
    </location>
</feature>
<gene>
    <name evidence="5" type="ORF">I2456_02495</name>
    <name evidence="4" type="ORF">MKUB_03510</name>
</gene>
<evidence type="ECO:0000313" key="6">
    <source>
        <dbReference type="Proteomes" id="UP000465306"/>
    </source>
</evidence>
<keyword evidence="6" id="KW-1185">Reference proteome</keyword>
<reference evidence="4 6" key="1">
    <citation type="journal article" date="2019" name="Emerg. Microbes Infect.">
        <title>Comprehensive subspecies identification of 175 nontuberculous mycobacteria species based on 7547 genomic profiles.</title>
        <authorList>
            <person name="Matsumoto Y."/>
            <person name="Kinjo T."/>
            <person name="Motooka D."/>
            <person name="Nabeya D."/>
            <person name="Jung N."/>
            <person name="Uechi K."/>
            <person name="Horii T."/>
            <person name="Iida T."/>
            <person name="Fujita J."/>
            <person name="Nakamura S."/>
        </authorList>
    </citation>
    <scope>NUCLEOTIDE SEQUENCE [LARGE SCALE GENOMIC DNA]</scope>
    <source>
        <strain evidence="4 6">JCM 13573</strain>
    </source>
</reference>
<dbReference type="Proteomes" id="UP000663583">
    <property type="component" value="Chromosome"/>
</dbReference>
<sequence>MKPRTLTMRRGLLAAAITAIGAALPGAGTAVLAAPAATGASDPCAASEVARTIGTVAKQAGDYLDSHQETNQVMTNALQQQPGPQSLGSIKNYLDANPKVASDLQGLASPLNKLGTQCKLPISLPQALGMVQAAQNGGGLPNLPALAPGATSPLPGGAPAGTAPLPGVTLPPGQSMPGAAAPVAGAPAATAPIPGAVH</sequence>
<dbReference type="InterPro" id="IPR038378">
    <property type="entry name" value="MHB_sf"/>
</dbReference>
<dbReference type="Pfam" id="PF16525">
    <property type="entry name" value="MHB"/>
    <property type="match status" value="1"/>
</dbReference>
<name>A0AAX1JDI3_9MYCO</name>
<proteinExistence type="predicted"/>
<dbReference type="InterPro" id="IPR030937">
    <property type="entry name" value="Hemophore_Rv0203"/>
</dbReference>
<keyword evidence="2" id="KW-0732">Signal</keyword>
<dbReference type="NCBIfam" id="TIGR04530">
    <property type="entry name" value="hemophoreRv0203"/>
    <property type="match status" value="1"/>
</dbReference>
<reference evidence="4" key="2">
    <citation type="submission" date="2020-02" db="EMBL/GenBank/DDBJ databases">
        <authorList>
            <person name="Matsumoto Y."/>
            <person name="Kinjo T."/>
            <person name="Motooka D."/>
            <person name="Nabeya D."/>
            <person name="Jung N."/>
            <person name="Uechi K."/>
            <person name="Horii T."/>
            <person name="Iida T."/>
            <person name="Fujita J."/>
            <person name="Nakamura S."/>
        </authorList>
    </citation>
    <scope>NUCLEOTIDE SEQUENCE</scope>
    <source>
        <strain evidence="4">JCM 13573</strain>
    </source>
</reference>
<organism evidence="5 7">
    <name type="scientific">Mycobacterium kubicae</name>
    <dbReference type="NCBI Taxonomy" id="120959"/>
    <lineage>
        <taxon>Bacteria</taxon>
        <taxon>Bacillati</taxon>
        <taxon>Actinomycetota</taxon>
        <taxon>Actinomycetes</taxon>
        <taxon>Mycobacteriales</taxon>
        <taxon>Mycobacteriaceae</taxon>
        <taxon>Mycobacterium</taxon>
        <taxon>Mycobacterium simiae complex</taxon>
    </lineage>
</organism>
<evidence type="ECO:0000256" key="1">
    <source>
        <dbReference type="SAM" id="MobiDB-lite"/>
    </source>
</evidence>
<dbReference type="Proteomes" id="UP000465306">
    <property type="component" value="Unassembled WGS sequence"/>
</dbReference>
<feature type="region of interest" description="Disordered" evidence="1">
    <location>
        <begin position="144"/>
        <end position="186"/>
    </location>
</feature>
<feature type="compositionally biased region" description="Low complexity" evidence="1">
    <location>
        <begin position="177"/>
        <end position="186"/>
    </location>
</feature>
<evidence type="ECO:0000313" key="5">
    <source>
        <dbReference type="EMBL" id="QPI38445.1"/>
    </source>
</evidence>
<dbReference type="AlphaFoldDB" id="A0AAX1JDI3"/>
<evidence type="ECO:0000313" key="4">
    <source>
        <dbReference type="EMBL" id="GFG62861.1"/>
    </source>
</evidence>
<dbReference type="GO" id="GO:0015886">
    <property type="term" value="P:heme transport"/>
    <property type="evidence" value="ECO:0007669"/>
    <property type="project" value="InterPro"/>
</dbReference>
<evidence type="ECO:0000256" key="2">
    <source>
        <dbReference type="SAM" id="SignalP"/>
    </source>
</evidence>
<reference evidence="5" key="3">
    <citation type="submission" date="2020-11" db="EMBL/GenBank/DDBJ databases">
        <title>Intraspecies plasmid and genomic variation of Mycobacterium kubicae revealed by the complete genome sequences of two clinical isolates.</title>
        <authorList>
            <person name="Hendrix J.R."/>
            <person name="Epperson L.E."/>
            <person name="Honda J.R."/>
            <person name="Strong M."/>
        </authorList>
    </citation>
    <scope>NUCLEOTIDE SEQUENCE</scope>
    <source>
        <strain evidence="5">JCM 13573</strain>
    </source>
</reference>
<feature type="chain" id="PRO_5043432591" evidence="2">
    <location>
        <begin position="34"/>
        <end position="198"/>
    </location>
</feature>
<feature type="signal peptide" evidence="2">
    <location>
        <begin position="1"/>
        <end position="33"/>
    </location>
</feature>
<dbReference type="KEGG" id="mku:I2456_02495"/>
<dbReference type="InterPro" id="IPR032407">
    <property type="entry name" value="MHB"/>
</dbReference>
<dbReference type="NCBIfam" id="TIGR04529">
    <property type="entry name" value="MTB_hemophore"/>
    <property type="match status" value="1"/>
</dbReference>
<dbReference type="RefSeq" id="WP_085072533.1">
    <property type="nucleotide sequence ID" value="NZ_BLKU01000001.1"/>
</dbReference>
<accession>A0AAX1JDI3</accession>
<dbReference type="PROSITE" id="PS51318">
    <property type="entry name" value="TAT"/>
    <property type="match status" value="1"/>
</dbReference>
<dbReference type="InterPro" id="IPR006311">
    <property type="entry name" value="TAT_signal"/>
</dbReference>
<dbReference type="EMBL" id="CP065047">
    <property type="protein sequence ID" value="QPI38445.1"/>
    <property type="molecule type" value="Genomic_DNA"/>
</dbReference>